<name>A0ABY5L676_9SPHN</name>
<dbReference type="PANTHER" id="PTHR30590">
    <property type="entry name" value="INNER MEMBRANE PROTEIN"/>
    <property type="match status" value="1"/>
</dbReference>
<keyword evidence="1" id="KW-0812">Transmembrane</keyword>
<evidence type="ECO:0000256" key="1">
    <source>
        <dbReference type="SAM" id="Phobius"/>
    </source>
</evidence>
<organism evidence="3 4">
    <name type="scientific">Sphingomonas qomolangmaensis</name>
    <dbReference type="NCBI Taxonomy" id="2918765"/>
    <lineage>
        <taxon>Bacteria</taxon>
        <taxon>Pseudomonadati</taxon>
        <taxon>Pseudomonadota</taxon>
        <taxon>Alphaproteobacteria</taxon>
        <taxon>Sphingomonadales</taxon>
        <taxon>Sphingomonadaceae</taxon>
        <taxon>Sphingomonas</taxon>
    </lineage>
</organism>
<sequence>MIPQGSGRDTRFPSLDIVRGVAVLGILTMNIVAFANVPAAYLNPTATGPASALDTLLYLAQFVLFDGKMRGLFSVLFGASMLLVIERAQADGRSPAQVHFARMGWLLAFGLAHLYLIWWGDILAQYALVGMIAYAFRRQATHQLIVTGIVLVGIQTITMAGLPVAVAAAQEGAPNPAAAARTLIELERAFGRPDPAHIAQQLAVYRGSYADAVAFRWRVYAGTPWNALLQNGFETLAYILFGMAAFRSGLLTGGWERRRLLWLATLGFGISLPIYLLLAFYVAAHSFDLHSIVLAVLTLPVPVRPVMIFGWIALILLAVPAGSAIARRLAATGRMAFSNYIATSLVCTAIFYSHGLALFGQLHRAELVPIMLFVWALILAWSQPWLQRFSNGPLEWLWRSLARGRIEPLRKVARATQ</sequence>
<feature type="transmembrane region" description="Helical" evidence="1">
    <location>
        <begin position="122"/>
        <end position="137"/>
    </location>
</feature>
<feature type="transmembrane region" description="Helical" evidence="1">
    <location>
        <begin position="367"/>
        <end position="386"/>
    </location>
</feature>
<keyword evidence="1" id="KW-0472">Membrane</keyword>
<dbReference type="InterPro" id="IPR052529">
    <property type="entry name" value="Bact_Transport_Assoc"/>
</dbReference>
<feature type="transmembrane region" description="Helical" evidence="1">
    <location>
        <begin position="303"/>
        <end position="325"/>
    </location>
</feature>
<dbReference type="RefSeq" id="WP_256504889.1">
    <property type="nucleotide sequence ID" value="NZ_CP101740.1"/>
</dbReference>
<dbReference type="PANTHER" id="PTHR30590:SF2">
    <property type="entry name" value="INNER MEMBRANE PROTEIN"/>
    <property type="match status" value="1"/>
</dbReference>
<accession>A0ABY5L676</accession>
<evidence type="ECO:0000313" key="4">
    <source>
        <dbReference type="Proteomes" id="UP001058533"/>
    </source>
</evidence>
<keyword evidence="1" id="KW-1133">Transmembrane helix</keyword>
<feature type="domain" description="DUF418" evidence="2">
    <location>
        <begin position="245"/>
        <end position="404"/>
    </location>
</feature>
<evidence type="ECO:0000259" key="2">
    <source>
        <dbReference type="Pfam" id="PF04235"/>
    </source>
</evidence>
<dbReference type="Proteomes" id="UP001058533">
    <property type="component" value="Chromosome"/>
</dbReference>
<gene>
    <name evidence="3" type="ORF">NMP03_08335</name>
</gene>
<evidence type="ECO:0000313" key="3">
    <source>
        <dbReference type="EMBL" id="UUL81240.1"/>
    </source>
</evidence>
<keyword evidence="4" id="KW-1185">Reference proteome</keyword>
<proteinExistence type="predicted"/>
<dbReference type="InterPro" id="IPR007349">
    <property type="entry name" value="DUF418"/>
</dbReference>
<dbReference type="Pfam" id="PF04235">
    <property type="entry name" value="DUF418"/>
    <property type="match status" value="1"/>
</dbReference>
<protein>
    <submittedName>
        <fullName evidence="3">DUF418 domain-containing protein</fullName>
    </submittedName>
</protein>
<feature type="transmembrane region" description="Helical" evidence="1">
    <location>
        <begin position="144"/>
        <end position="166"/>
    </location>
</feature>
<feature type="transmembrane region" description="Helical" evidence="1">
    <location>
        <begin position="235"/>
        <end position="253"/>
    </location>
</feature>
<feature type="transmembrane region" description="Helical" evidence="1">
    <location>
        <begin position="337"/>
        <end position="355"/>
    </location>
</feature>
<feature type="transmembrane region" description="Helical" evidence="1">
    <location>
        <begin position="21"/>
        <end position="42"/>
    </location>
</feature>
<feature type="transmembrane region" description="Helical" evidence="1">
    <location>
        <begin position="260"/>
        <end position="283"/>
    </location>
</feature>
<dbReference type="EMBL" id="CP101740">
    <property type="protein sequence ID" value="UUL81240.1"/>
    <property type="molecule type" value="Genomic_DNA"/>
</dbReference>
<reference evidence="3" key="1">
    <citation type="submission" date="2022-07" db="EMBL/GenBank/DDBJ databases">
        <title>Sphingomonas sp. nov., a novel bacterium isolated from the north slope of the Mount Everest.</title>
        <authorList>
            <person name="Cui X."/>
            <person name="Liu Y."/>
        </authorList>
    </citation>
    <scope>NUCLEOTIDE SEQUENCE</scope>
    <source>
        <strain evidence="3">S5-59</strain>
    </source>
</reference>